<keyword evidence="2" id="KW-1185">Reference proteome</keyword>
<dbReference type="Proteomes" id="UP001497516">
    <property type="component" value="Chromosome 4"/>
</dbReference>
<evidence type="ECO:0000313" key="2">
    <source>
        <dbReference type="Proteomes" id="UP001497516"/>
    </source>
</evidence>
<evidence type="ECO:0000313" key="1">
    <source>
        <dbReference type="EMBL" id="CAL1381813.1"/>
    </source>
</evidence>
<gene>
    <name evidence="1" type="ORF">LTRI10_LOCUS23168</name>
</gene>
<protein>
    <submittedName>
        <fullName evidence="1">Uncharacterized protein</fullName>
    </submittedName>
</protein>
<dbReference type="AlphaFoldDB" id="A0AAV2E785"/>
<accession>A0AAV2E785</accession>
<sequence>MSWSSPSFPSTSIVGAISLNFFHHQRRPLPSISQSPLGNHSAPYQERLAGIKERCNLRFHRSSDSNECRARGDLYCCQAPLRNP</sequence>
<organism evidence="1 2">
    <name type="scientific">Linum trigynum</name>
    <dbReference type="NCBI Taxonomy" id="586398"/>
    <lineage>
        <taxon>Eukaryota</taxon>
        <taxon>Viridiplantae</taxon>
        <taxon>Streptophyta</taxon>
        <taxon>Embryophyta</taxon>
        <taxon>Tracheophyta</taxon>
        <taxon>Spermatophyta</taxon>
        <taxon>Magnoliopsida</taxon>
        <taxon>eudicotyledons</taxon>
        <taxon>Gunneridae</taxon>
        <taxon>Pentapetalae</taxon>
        <taxon>rosids</taxon>
        <taxon>fabids</taxon>
        <taxon>Malpighiales</taxon>
        <taxon>Linaceae</taxon>
        <taxon>Linum</taxon>
    </lineage>
</organism>
<name>A0AAV2E785_9ROSI</name>
<dbReference type="EMBL" id="OZ034817">
    <property type="protein sequence ID" value="CAL1381813.1"/>
    <property type="molecule type" value="Genomic_DNA"/>
</dbReference>
<proteinExistence type="predicted"/>
<reference evidence="1 2" key="1">
    <citation type="submission" date="2024-04" db="EMBL/GenBank/DDBJ databases">
        <authorList>
            <person name="Fracassetti M."/>
        </authorList>
    </citation>
    <scope>NUCLEOTIDE SEQUENCE [LARGE SCALE GENOMIC DNA]</scope>
</reference>